<protein>
    <submittedName>
        <fullName evidence="1">Uncharacterized protein</fullName>
    </submittedName>
</protein>
<comment type="caution">
    <text evidence="1">The sequence shown here is derived from an EMBL/GenBank/DDBJ whole genome shotgun (WGS) entry which is preliminary data.</text>
</comment>
<keyword evidence="2" id="KW-1185">Reference proteome</keyword>
<evidence type="ECO:0000313" key="1">
    <source>
        <dbReference type="EMBL" id="KAL3567155.1"/>
    </source>
</evidence>
<sequence>MACVSIGNKEDSKRIYCKEQVMAGASVSLVCKALEGQSECVRGTIVSAKALGRRKGTCSEALVAQRHLKGKRECSEALVLKGT</sequence>
<dbReference type="Proteomes" id="UP000309997">
    <property type="component" value="Unassembled WGS sequence"/>
</dbReference>
<proteinExistence type="predicted"/>
<gene>
    <name evidence="1" type="ORF">D5086_032570</name>
</gene>
<organism evidence="1 2">
    <name type="scientific">Populus alba</name>
    <name type="common">White poplar</name>
    <dbReference type="NCBI Taxonomy" id="43335"/>
    <lineage>
        <taxon>Eukaryota</taxon>
        <taxon>Viridiplantae</taxon>
        <taxon>Streptophyta</taxon>
        <taxon>Embryophyta</taxon>
        <taxon>Tracheophyta</taxon>
        <taxon>Spermatophyta</taxon>
        <taxon>Magnoliopsida</taxon>
        <taxon>eudicotyledons</taxon>
        <taxon>Gunneridae</taxon>
        <taxon>Pentapetalae</taxon>
        <taxon>rosids</taxon>
        <taxon>fabids</taxon>
        <taxon>Malpighiales</taxon>
        <taxon>Salicaceae</taxon>
        <taxon>Saliceae</taxon>
        <taxon>Populus</taxon>
    </lineage>
</organism>
<dbReference type="EMBL" id="RCHU02000018">
    <property type="protein sequence ID" value="KAL3567155.1"/>
    <property type="molecule type" value="Genomic_DNA"/>
</dbReference>
<accession>A0ACC4ALW6</accession>
<name>A0ACC4ALW6_POPAL</name>
<evidence type="ECO:0000313" key="2">
    <source>
        <dbReference type="Proteomes" id="UP000309997"/>
    </source>
</evidence>
<reference evidence="1 2" key="1">
    <citation type="journal article" date="2024" name="Plant Biotechnol. J.">
        <title>Genome and CRISPR/Cas9 system of a widespread forest tree (Populus alba) in the world.</title>
        <authorList>
            <person name="Liu Y.J."/>
            <person name="Jiang P.F."/>
            <person name="Han X.M."/>
            <person name="Li X.Y."/>
            <person name="Wang H.M."/>
            <person name="Wang Y.J."/>
            <person name="Wang X.X."/>
            <person name="Zeng Q.Y."/>
        </authorList>
    </citation>
    <scope>NUCLEOTIDE SEQUENCE [LARGE SCALE GENOMIC DNA]</scope>
    <source>
        <strain evidence="2">cv. PAL-ZL1</strain>
    </source>
</reference>